<comment type="cofactor">
    <cofactor evidence="1">
        <name>FAD</name>
        <dbReference type="ChEBI" id="CHEBI:57692"/>
    </cofactor>
</comment>
<evidence type="ECO:0000256" key="3">
    <source>
        <dbReference type="SAM" id="MobiDB-lite"/>
    </source>
</evidence>
<feature type="compositionally biased region" description="Low complexity" evidence="3">
    <location>
        <begin position="179"/>
        <end position="199"/>
    </location>
</feature>
<comment type="similarity">
    <text evidence="2">Belongs to the GMC oxidoreductase family.</text>
</comment>
<dbReference type="InterPro" id="IPR007867">
    <property type="entry name" value="GMC_OxRtase_C"/>
</dbReference>
<evidence type="ECO:0000313" key="7">
    <source>
        <dbReference type="EMBL" id="PAV15558.1"/>
    </source>
</evidence>
<dbReference type="Pfam" id="PF00732">
    <property type="entry name" value="GMC_oxred_N"/>
    <property type="match status" value="1"/>
</dbReference>
<dbReference type="EMBL" id="NBII01000009">
    <property type="protein sequence ID" value="PAV15558.1"/>
    <property type="molecule type" value="Genomic_DNA"/>
</dbReference>
<dbReference type="Pfam" id="PF05199">
    <property type="entry name" value="GMC_oxred_C"/>
    <property type="match status" value="1"/>
</dbReference>
<dbReference type="Gene3D" id="3.30.410.10">
    <property type="entry name" value="Cholesterol Oxidase, domain 2"/>
    <property type="match status" value="1"/>
</dbReference>
<comment type="caution">
    <text evidence="7">The sequence shown here is derived from an EMBL/GenBank/DDBJ whole genome shotgun (WGS) entry which is preliminary data.</text>
</comment>
<evidence type="ECO:0000256" key="4">
    <source>
        <dbReference type="SAM" id="SignalP"/>
    </source>
</evidence>
<dbReference type="Gene3D" id="3.50.50.60">
    <property type="entry name" value="FAD/NAD(P)-binding domain"/>
    <property type="match status" value="1"/>
</dbReference>
<dbReference type="PROSITE" id="PS00623">
    <property type="entry name" value="GMC_OXRED_1"/>
    <property type="match status" value="1"/>
</dbReference>
<dbReference type="GO" id="GO:0050660">
    <property type="term" value="F:flavin adenine dinucleotide binding"/>
    <property type="evidence" value="ECO:0007669"/>
    <property type="project" value="InterPro"/>
</dbReference>
<keyword evidence="4" id="KW-0732">Signal</keyword>
<keyword evidence="2" id="KW-0285">Flavoprotein</keyword>
<feature type="domain" description="Glucose-methanol-choline oxidoreductase N-terminal" evidence="6">
    <location>
        <begin position="460"/>
        <end position="474"/>
    </location>
</feature>
<keyword evidence="8" id="KW-1185">Reference proteome</keyword>
<dbReference type="InParanoid" id="A0A286U7K7"/>
<evidence type="ECO:0000259" key="6">
    <source>
        <dbReference type="PROSITE" id="PS00624"/>
    </source>
</evidence>
<dbReference type="PANTHER" id="PTHR47190:SF2">
    <property type="entry name" value="CELLOBIOSE DEHYDROGENASE (AFU_ORTHOLOGUE AFUA_2G17620)"/>
    <property type="match status" value="1"/>
</dbReference>
<dbReference type="Gene3D" id="2.60.40.1210">
    <property type="entry name" value="Cellobiose dehydrogenase, cytochrome domain"/>
    <property type="match status" value="2"/>
</dbReference>
<feature type="region of interest" description="Disordered" evidence="3">
    <location>
        <begin position="175"/>
        <end position="199"/>
    </location>
</feature>
<keyword evidence="2" id="KW-0274">FAD</keyword>
<evidence type="ECO:0000256" key="1">
    <source>
        <dbReference type="ARBA" id="ARBA00001974"/>
    </source>
</evidence>
<dbReference type="CDD" id="cd09630">
    <property type="entry name" value="CDH_like_cytochrome"/>
    <property type="match status" value="1"/>
</dbReference>
<dbReference type="SUPFAM" id="SSF51905">
    <property type="entry name" value="FAD/NAD(P)-binding domain"/>
    <property type="match status" value="1"/>
</dbReference>
<dbReference type="InterPro" id="IPR000172">
    <property type="entry name" value="GMC_OxRdtase_N"/>
</dbReference>
<dbReference type="STRING" id="2282107.A0A286U7K7"/>
<protein>
    <submittedName>
        <fullName evidence="7">Cellobiose dehydrogenase</fullName>
    </submittedName>
</protein>
<dbReference type="AlphaFoldDB" id="A0A286U7K7"/>
<dbReference type="InterPro" id="IPR036188">
    <property type="entry name" value="FAD/NAD-bd_sf"/>
</dbReference>
<sequence length="744" mass="79642">MALLKSLVFIATLAGVVLGQSTSYTDSGITFQGITESVHGVTYGFVFPPTTETSESDEFIGEIITPVANKWVGLSFGGQMVNNLLMVFWPNGDEIIYSPRWATDYLQPTMPKLHHLEWGSLNTNGSPVLAWVISLTEVDDPTDIATNFNEHDDFGFWGEITSNAHSDDYDVYLTGGGSTTTAPPTTSPTTTTTSPTSTTTVPVASATPYDYIIVGAGTAGLVIADRLSEQGKSVILLERGGPSTASTGGTDVPPWADGTSYTRFDIPGEFQAMFGSSGPTYWFCKDINTFAGCLVGGGSSVNGALYWYPTSDDFSTARGWPSSWTNHSPYTNKLKQRLPATDNPSPDGVRYLEQTMPIMKSLLGPLGYSQITLNDNPDYKDHAYGYSGYNFQQGQRWGPVRTYLETAKARSNFHLELYTLVSSVARNGSTITGVQTNNTAIGPNGFIPLNPNGRVILSAGSFGTPRILYQSGIGPSDMISLVQANTAAAAFLPPSSDFIDLPVGNNIQDNPSINLMFTHPSIDAYNNWADIWSDPRGADANQYLSSQTGVFASSSPKVNFWQALGGSDGVTRYMQGTVRPGFDSVTTNYAYNASQVFSITVYLSIGTTSRGRLGLTSSALGAGAITQPWLTDPVDKEVLINGLQQIINASKNVPNLTLITPDNTTTLQDYVDNYPSSSIGSNHWIGSCSINKVVDENTKVMGTDNLFIVDASIIPSLVMGNPMGAVMSMAEQASAKILALSGGP</sequence>
<dbReference type="GO" id="GO:0016614">
    <property type="term" value="F:oxidoreductase activity, acting on CH-OH group of donors"/>
    <property type="evidence" value="ECO:0007669"/>
    <property type="project" value="InterPro"/>
</dbReference>
<evidence type="ECO:0000313" key="8">
    <source>
        <dbReference type="Proteomes" id="UP000217199"/>
    </source>
</evidence>
<proteinExistence type="inferred from homology"/>
<evidence type="ECO:0000259" key="5">
    <source>
        <dbReference type="PROSITE" id="PS00623"/>
    </source>
</evidence>
<evidence type="ECO:0000256" key="2">
    <source>
        <dbReference type="RuleBase" id="RU003968"/>
    </source>
</evidence>
<dbReference type="OrthoDB" id="413885at2759"/>
<accession>A0A286U7K7</accession>
<dbReference type="SUPFAM" id="SSF54373">
    <property type="entry name" value="FAD-linked reductases, C-terminal domain"/>
    <property type="match status" value="1"/>
</dbReference>
<dbReference type="SUPFAM" id="SSF49344">
    <property type="entry name" value="CBD9-like"/>
    <property type="match status" value="1"/>
</dbReference>
<dbReference type="PANTHER" id="PTHR47190">
    <property type="entry name" value="DEHYDROGENASE, PUTATIVE-RELATED"/>
    <property type="match status" value="1"/>
</dbReference>
<feature type="domain" description="Glucose-methanol-choline oxidoreductase N-terminal" evidence="5">
    <location>
        <begin position="292"/>
        <end position="315"/>
    </location>
</feature>
<dbReference type="Proteomes" id="UP000217199">
    <property type="component" value="Unassembled WGS sequence"/>
</dbReference>
<dbReference type="PROSITE" id="PS00624">
    <property type="entry name" value="GMC_OXRED_2"/>
    <property type="match status" value="1"/>
</dbReference>
<feature type="chain" id="PRO_5013776664" evidence="4">
    <location>
        <begin position="20"/>
        <end position="744"/>
    </location>
</feature>
<dbReference type="InterPro" id="IPR053208">
    <property type="entry name" value="GMC_Oxidoreductase_CD"/>
</dbReference>
<dbReference type="InterPro" id="IPR015920">
    <property type="entry name" value="Cellobiose_DH-like_cyt"/>
</dbReference>
<gene>
    <name evidence="7" type="ORF">PNOK_0841600</name>
</gene>
<dbReference type="Pfam" id="PF16010">
    <property type="entry name" value="CDH-cyt"/>
    <property type="match status" value="1"/>
</dbReference>
<feature type="signal peptide" evidence="4">
    <location>
        <begin position="1"/>
        <end position="19"/>
    </location>
</feature>
<reference evidence="7 8" key="1">
    <citation type="journal article" date="2017" name="Mol. Ecol.">
        <title>Comparative and population genomic landscape of Phellinus noxius: A hypervariable fungus causing root rot in trees.</title>
        <authorList>
            <person name="Chung C.L."/>
            <person name="Lee T.J."/>
            <person name="Akiba M."/>
            <person name="Lee H.H."/>
            <person name="Kuo T.H."/>
            <person name="Liu D."/>
            <person name="Ke H.M."/>
            <person name="Yokoi T."/>
            <person name="Roa M.B."/>
            <person name="Lu M.J."/>
            <person name="Chang Y.Y."/>
            <person name="Ann P.J."/>
            <person name="Tsai J.N."/>
            <person name="Chen C.Y."/>
            <person name="Tzean S.S."/>
            <person name="Ota Y."/>
            <person name="Hattori T."/>
            <person name="Sahashi N."/>
            <person name="Liou R.F."/>
            <person name="Kikuchi T."/>
            <person name="Tsai I.J."/>
        </authorList>
    </citation>
    <scope>NUCLEOTIDE SEQUENCE [LARGE SCALE GENOMIC DNA]</scope>
    <source>
        <strain evidence="7 8">FFPRI411160</strain>
    </source>
</reference>
<organism evidence="7 8">
    <name type="scientific">Pyrrhoderma noxium</name>
    <dbReference type="NCBI Taxonomy" id="2282107"/>
    <lineage>
        <taxon>Eukaryota</taxon>
        <taxon>Fungi</taxon>
        <taxon>Dikarya</taxon>
        <taxon>Basidiomycota</taxon>
        <taxon>Agaricomycotina</taxon>
        <taxon>Agaricomycetes</taxon>
        <taxon>Hymenochaetales</taxon>
        <taxon>Hymenochaetaceae</taxon>
        <taxon>Pyrrhoderma</taxon>
    </lineage>
</organism>
<name>A0A286U7K7_9AGAM</name>